<reference evidence="12" key="1">
    <citation type="submission" date="2016-04" db="EMBL/GenBank/DDBJ databases">
        <title>Cephalotus genome sequencing.</title>
        <authorList>
            <person name="Fukushima K."/>
            <person name="Hasebe M."/>
            <person name="Fang X."/>
        </authorList>
    </citation>
    <scope>NUCLEOTIDE SEQUENCE [LARGE SCALE GENOMIC DNA]</scope>
    <source>
        <strain evidence="12">cv. St1</strain>
    </source>
</reference>
<dbReference type="EC" id="1.6.5.4" evidence="8"/>
<keyword evidence="12" id="KW-1185">Reference proteome</keyword>
<dbReference type="FunCoup" id="A0A1Q3C776">
    <property type="interactions" value="793"/>
</dbReference>
<dbReference type="InterPro" id="IPR023753">
    <property type="entry name" value="FAD/NAD-binding_dom"/>
</dbReference>
<dbReference type="SUPFAM" id="SSF51905">
    <property type="entry name" value="FAD/NAD(P)-binding domain"/>
    <property type="match status" value="1"/>
</dbReference>
<dbReference type="InterPro" id="IPR016156">
    <property type="entry name" value="FAD/NAD-linked_Rdtase_dimer_sf"/>
</dbReference>
<protein>
    <recommendedName>
        <fullName evidence="8">monodehydroascorbate reductase (NADH)</fullName>
        <ecNumber evidence="8">1.6.5.4</ecNumber>
    </recommendedName>
</protein>
<keyword evidence="7" id="KW-0676">Redox-active center</keyword>
<evidence type="ECO:0000313" key="12">
    <source>
        <dbReference type="Proteomes" id="UP000187406"/>
    </source>
</evidence>
<sequence>MTLGSLMSPQPVRKVMAIVSNSPLLKHGLFYSCPHSTSLNQTHRFALSMGSRLFQRRSFVVAASSAFANQNCEYVIVGGGNAAGYAARTFVEHGMADGRLCIVSKEAHAPYERPALTKAYLFPLDKKPARLPGFHTCVGSGGERQTPDWYKEKGIEMLHEDPVTSIDFETQTLATTSGRLLKYGTLIIATGCTATRFPDKIGGNLPGVHYIRDIADADSLIASLAKARKVVVVGGGYIGMEVAAAAVGWKLDITIIFPENHLLQRLFTPSLAKRYEKLYEENGVKFLKGVAIKNLETGSDGHVAAIKLEDGSTIEADTIIIGIGAKPAVGPFERVGLNTTVGGIQVDGQFRTSIPGIFAIGDVAAFPLKIYDRVARVEHVDHARRSAQHCVKALLGAQTHTYDYLPYFYSRVFEYEGSPRKVWWQFFGDNVGEVIEIGNFDPKVATFWIDSGKLKGVLVESGSPEEFQLLPKLARSQPSIDKTKLQNASSVEEAIAIAQTSLHE</sequence>
<dbReference type="PANTHER" id="PTHR43557:SF6">
    <property type="entry name" value="MONODEHYDROASCORBATE REDUCTASE, CHLOROPLASTIC_MITOCHONDRIAL"/>
    <property type="match status" value="1"/>
</dbReference>
<evidence type="ECO:0000256" key="3">
    <source>
        <dbReference type="ARBA" id="ARBA00022630"/>
    </source>
</evidence>
<dbReference type="Pfam" id="PF07992">
    <property type="entry name" value="Pyr_redox_2"/>
    <property type="match status" value="1"/>
</dbReference>
<gene>
    <name evidence="11" type="ORF">CFOL_v3_19602</name>
</gene>
<evidence type="ECO:0000259" key="10">
    <source>
        <dbReference type="Pfam" id="PF21791"/>
    </source>
</evidence>
<feature type="domain" description="Monodehydroascorbate reductase 3-like C-terminal" evidence="10">
    <location>
        <begin position="405"/>
        <end position="485"/>
    </location>
</feature>
<dbReference type="PANTHER" id="PTHR43557">
    <property type="entry name" value="APOPTOSIS-INDUCING FACTOR 1"/>
    <property type="match status" value="1"/>
</dbReference>
<evidence type="ECO:0000256" key="7">
    <source>
        <dbReference type="ARBA" id="ARBA00023284"/>
    </source>
</evidence>
<evidence type="ECO:0000256" key="8">
    <source>
        <dbReference type="ARBA" id="ARBA00038920"/>
    </source>
</evidence>
<dbReference type="OrthoDB" id="432169at2759"/>
<dbReference type="AlphaFoldDB" id="A0A1Q3C776"/>
<evidence type="ECO:0000256" key="2">
    <source>
        <dbReference type="ARBA" id="ARBA00006442"/>
    </source>
</evidence>
<organism evidence="11 12">
    <name type="scientific">Cephalotus follicularis</name>
    <name type="common">Albany pitcher plant</name>
    <dbReference type="NCBI Taxonomy" id="3775"/>
    <lineage>
        <taxon>Eukaryota</taxon>
        <taxon>Viridiplantae</taxon>
        <taxon>Streptophyta</taxon>
        <taxon>Embryophyta</taxon>
        <taxon>Tracheophyta</taxon>
        <taxon>Spermatophyta</taxon>
        <taxon>Magnoliopsida</taxon>
        <taxon>eudicotyledons</taxon>
        <taxon>Gunneridae</taxon>
        <taxon>Pentapetalae</taxon>
        <taxon>rosids</taxon>
        <taxon>fabids</taxon>
        <taxon>Oxalidales</taxon>
        <taxon>Cephalotaceae</taxon>
        <taxon>Cephalotus</taxon>
    </lineage>
</organism>
<evidence type="ECO:0000259" key="9">
    <source>
        <dbReference type="Pfam" id="PF07992"/>
    </source>
</evidence>
<dbReference type="Gene3D" id="3.50.50.60">
    <property type="entry name" value="FAD/NAD(P)-binding domain"/>
    <property type="match status" value="2"/>
</dbReference>
<dbReference type="Proteomes" id="UP000187406">
    <property type="component" value="Unassembled WGS sequence"/>
</dbReference>
<dbReference type="STRING" id="3775.A0A1Q3C776"/>
<dbReference type="GO" id="GO:0016656">
    <property type="term" value="F:monodehydroascorbate reductase (NADH) activity"/>
    <property type="evidence" value="ECO:0007669"/>
    <property type="project" value="UniProtKB-EC"/>
</dbReference>
<evidence type="ECO:0000256" key="4">
    <source>
        <dbReference type="ARBA" id="ARBA00022827"/>
    </source>
</evidence>
<keyword evidence="4" id="KW-0274">FAD</keyword>
<evidence type="ECO:0000256" key="6">
    <source>
        <dbReference type="ARBA" id="ARBA00023027"/>
    </source>
</evidence>
<name>A0A1Q3C776_CEPFO</name>
<dbReference type="InterPro" id="IPR036188">
    <property type="entry name" value="FAD/NAD-bd_sf"/>
</dbReference>
<feature type="domain" description="FAD/NAD(P)-binding" evidence="9">
    <location>
        <begin position="74"/>
        <end position="386"/>
    </location>
</feature>
<comment type="caution">
    <text evidence="11">The sequence shown here is derived from an EMBL/GenBank/DDBJ whole genome shotgun (WGS) entry which is preliminary data.</text>
</comment>
<evidence type="ECO:0000313" key="11">
    <source>
        <dbReference type="EMBL" id="GAV76127.1"/>
    </source>
</evidence>
<dbReference type="InterPro" id="IPR050446">
    <property type="entry name" value="FAD-oxidoreductase/Apoptosis"/>
</dbReference>
<evidence type="ECO:0000256" key="5">
    <source>
        <dbReference type="ARBA" id="ARBA00023002"/>
    </source>
</evidence>
<dbReference type="InterPro" id="IPR048618">
    <property type="entry name" value="MDHAR3-like_C"/>
</dbReference>
<keyword evidence="6" id="KW-0520">NAD</keyword>
<dbReference type="InParanoid" id="A0A1Q3C776"/>
<dbReference type="GO" id="GO:0005737">
    <property type="term" value="C:cytoplasm"/>
    <property type="evidence" value="ECO:0007669"/>
    <property type="project" value="TreeGrafter"/>
</dbReference>
<keyword evidence="5" id="KW-0560">Oxidoreductase</keyword>
<evidence type="ECO:0000256" key="1">
    <source>
        <dbReference type="ARBA" id="ARBA00001974"/>
    </source>
</evidence>
<keyword evidence="3" id="KW-0285">Flavoprotein</keyword>
<dbReference type="EMBL" id="BDDD01001449">
    <property type="protein sequence ID" value="GAV76127.1"/>
    <property type="molecule type" value="Genomic_DNA"/>
</dbReference>
<dbReference type="PRINTS" id="PR00368">
    <property type="entry name" value="FADPNR"/>
</dbReference>
<comment type="similarity">
    <text evidence="2">Belongs to the FAD-dependent oxidoreductase family.</text>
</comment>
<comment type="cofactor">
    <cofactor evidence="1">
        <name>FAD</name>
        <dbReference type="ChEBI" id="CHEBI:57692"/>
    </cofactor>
</comment>
<dbReference type="Pfam" id="PF21791">
    <property type="entry name" value="MDHAR3-like_C"/>
    <property type="match status" value="1"/>
</dbReference>
<accession>A0A1Q3C776</accession>
<dbReference type="Gene3D" id="3.30.390.30">
    <property type="match status" value="1"/>
</dbReference>
<dbReference type="PRINTS" id="PR00411">
    <property type="entry name" value="PNDRDTASEI"/>
</dbReference>
<proteinExistence type="inferred from homology"/>